<organism evidence="1 2">
    <name type="scientific">Streptomyces actinomycinicus</name>
    <dbReference type="NCBI Taxonomy" id="1695166"/>
    <lineage>
        <taxon>Bacteria</taxon>
        <taxon>Bacillati</taxon>
        <taxon>Actinomycetota</taxon>
        <taxon>Actinomycetes</taxon>
        <taxon>Kitasatosporales</taxon>
        <taxon>Streptomycetaceae</taxon>
        <taxon>Streptomyces</taxon>
    </lineage>
</organism>
<name>A0A937JRT4_9ACTN</name>
<comment type="caution">
    <text evidence="1">The sequence shown here is derived from an EMBL/GenBank/DDBJ whole genome shotgun (WGS) entry which is preliminary data.</text>
</comment>
<dbReference type="Proteomes" id="UP000661858">
    <property type="component" value="Unassembled WGS sequence"/>
</dbReference>
<gene>
    <name evidence="1" type="ORF">JK359_33080</name>
</gene>
<protein>
    <submittedName>
        <fullName evidence="1">Uncharacterized protein</fullName>
    </submittedName>
</protein>
<dbReference type="AlphaFoldDB" id="A0A937JRT4"/>
<dbReference type="RefSeq" id="WP_201843298.1">
    <property type="nucleotide sequence ID" value="NZ_JAERRK010000025.1"/>
</dbReference>
<evidence type="ECO:0000313" key="2">
    <source>
        <dbReference type="Proteomes" id="UP000661858"/>
    </source>
</evidence>
<keyword evidence="2" id="KW-1185">Reference proteome</keyword>
<evidence type="ECO:0000313" key="1">
    <source>
        <dbReference type="EMBL" id="MBL1086741.1"/>
    </source>
</evidence>
<sequence>MTAHRPTRDPAAASALVVPLLPHAGTGSDAGGSGGTSFITELAAAVDHLEQALELGRTPTRFLLPNGATVTEAQLRLWVAQHTARAQAALSQITPAHTDAQR</sequence>
<dbReference type="EMBL" id="JAERRK010000025">
    <property type="protein sequence ID" value="MBL1086741.1"/>
    <property type="molecule type" value="Genomic_DNA"/>
</dbReference>
<reference evidence="1" key="1">
    <citation type="submission" date="2021-01" db="EMBL/GenBank/DDBJ databases">
        <title>WGS of actinomycetes isolated from Thailand.</title>
        <authorList>
            <person name="Thawai C."/>
        </authorList>
    </citation>
    <scope>NUCLEOTIDE SEQUENCE</scope>
    <source>
        <strain evidence="1">RCU-197</strain>
    </source>
</reference>
<proteinExistence type="predicted"/>
<accession>A0A937JRT4</accession>